<keyword evidence="4 6" id="KW-0697">Rotamase</keyword>
<keyword evidence="7" id="KW-1133">Transmembrane helix</keyword>
<dbReference type="PROSITE" id="PS50198">
    <property type="entry name" value="PPIC_PPIASE_2"/>
    <property type="match status" value="1"/>
</dbReference>
<dbReference type="GO" id="GO:0016853">
    <property type="term" value="F:isomerase activity"/>
    <property type="evidence" value="ECO:0007669"/>
    <property type="project" value="UniProtKB-KW"/>
</dbReference>
<evidence type="ECO:0000256" key="2">
    <source>
        <dbReference type="ARBA" id="ARBA00013194"/>
    </source>
</evidence>
<proteinExistence type="predicted"/>
<dbReference type="Pfam" id="PF00639">
    <property type="entry name" value="Rotamase"/>
    <property type="match status" value="1"/>
</dbReference>
<feature type="domain" description="PpiC" evidence="8">
    <location>
        <begin position="182"/>
        <end position="274"/>
    </location>
</feature>
<dbReference type="SUPFAM" id="SSF109998">
    <property type="entry name" value="Triger factor/SurA peptide-binding domain-like"/>
    <property type="match status" value="1"/>
</dbReference>
<dbReference type="InterPro" id="IPR050245">
    <property type="entry name" value="PrsA_foldase"/>
</dbReference>
<keyword evidence="7" id="KW-0812">Transmembrane</keyword>
<keyword evidence="3" id="KW-0732">Signal</keyword>
<evidence type="ECO:0000256" key="3">
    <source>
        <dbReference type="ARBA" id="ARBA00022729"/>
    </source>
</evidence>
<dbReference type="PANTHER" id="PTHR47245">
    <property type="entry name" value="PEPTIDYLPROLYL ISOMERASE"/>
    <property type="match status" value="1"/>
</dbReference>
<reference evidence="10" key="1">
    <citation type="journal article" date="2019" name="Int. J. Syst. Evol. Microbiol.">
        <title>The Global Catalogue of Microorganisms (GCM) 10K type strain sequencing project: providing services to taxonomists for standard genome sequencing and annotation.</title>
        <authorList>
            <consortium name="The Broad Institute Genomics Platform"/>
            <consortium name="The Broad Institute Genome Sequencing Center for Infectious Disease"/>
            <person name="Wu L."/>
            <person name="Ma J."/>
        </authorList>
    </citation>
    <scope>NUCLEOTIDE SEQUENCE [LARGE SCALE GENOMIC DNA]</scope>
    <source>
        <strain evidence="10">GH52</strain>
    </source>
</reference>
<dbReference type="InterPro" id="IPR027304">
    <property type="entry name" value="Trigger_fact/SurA_dom_sf"/>
</dbReference>
<protein>
    <recommendedName>
        <fullName evidence="2">peptidylprolyl isomerase</fullName>
        <ecNumber evidence="2">5.2.1.8</ecNumber>
    </recommendedName>
</protein>
<dbReference type="Proteomes" id="UP001597362">
    <property type="component" value="Unassembled WGS sequence"/>
</dbReference>
<dbReference type="InterPro" id="IPR023058">
    <property type="entry name" value="PPIase_PpiC_CS"/>
</dbReference>
<evidence type="ECO:0000313" key="9">
    <source>
        <dbReference type="EMBL" id="MFD2115447.1"/>
    </source>
</evidence>
<feature type="transmembrane region" description="Helical" evidence="7">
    <location>
        <begin position="7"/>
        <end position="30"/>
    </location>
</feature>
<dbReference type="InterPro" id="IPR000297">
    <property type="entry name" value="PPIase_PpiC"/>
</dbReference>
<dbReference type="PANTHER" id="PTHR47245:SF1">
    <property type="entry name" value="FOLDASE PROTEIN PRSA"/>
    <property type="match status" value="1"/>
</dbReference>
<dbReference type="EC" id="5.2.1.8" evidence="2"/>
<dbReference type="PROSITE" id="PS01096">
    <property type="entry name" value="PPIC_PPIASE_1"/>
    <property type="match status" value="1"/>
</dbReference>
<dbReference type="InterPro" id="IPR046357">
    <property type="entry name" value="PPIase_dom_sf"/>
</dbReference>
<organism evidence="9 10">
    <name type="scientific">Paenibacillus yanchengensis</name>
    <dbReference type="NCBI Taxonomy" id="2035833"/>
    <lineage>
        <taxon>Bacteria</taxon>
        <taxon>Bacillati</taxon>
        <taxon>Bacillota</taxon>
        <taxon>Bacilli</taxon>
        <taxon>Bacillales</taxon>
        <taxon>Paenibacillaceae</taxon>
        <taxon>Paenibacillus</taxon>
    </lineage>
</organism>
<evidence type="ECO:0000256" key="7">
    <source>
        <dbReference type="SAM" id="Phobius"/>
    </source>
</evidence>
<accession>A0ABW4YIB0</accession>
<evidence type="ECO:0000313" key="10">
    <source>
        <dbReference type="Proteomes" id="UP001597362"/>
    </source>
</evidence>
<gene>
    <name evidence="9" type="ORF">ACFSJH_06855</name>
</gene>
<evidence type="ECO:0000256" key="4">
    <source>
        <dbReference type="ARBA" id="ARBA00023110"/>
    </source>
</evidence>
<evidence type="ECO:0000256" key="5">
    <source>
        <dbReference type="ARBA" id="ARBA00023235"/>
    </source>
</evidence>
<evidence type="ECO:0000256" key="6">
    <source>
        <dbReference type="PROSITE-ProRule" id="PRU00278"/>
    </source>
</evidence>
<comment type="catalytic activity">
    <reaction evidence="1">
        <text>[protein]-peptidylproline (omega=180) = [protein]-peptidylproline (omega=0)</text>
        <dbReference type="Rhea" id="RHEA:16237"/>
        <dbReference type="Rhea" id="RHEA-COMP:10747"/>
        <dbReference type="Rhea" id="RHEA-COMP:10748"/>
        <dbReference type="ChEBI" id="CHEBI:83833"/>
        <dbReference type="ChEBI" id="CHEBI:83834"/>
        <dbReference type="EC" id="5.2.1.8"/>
    </reaction>
</comment>
<sequence>MKKYEWLKLVVVVQAIAMIALTGFVIIKWWPQPSEERSEQPSQTDNVEQGLLPEDKTDIVASIGNEKISREQLTKELYAHHGDTVLRSMMVQKALELEAQAQGIMVTEQEMKEELQSWIADYDSEEQFYTIMREQLSMDKQQVRDEVKSKLLLDKITMSMVNISNSQIEEYIANHPEQFLPEVLLHMRWIVTETKQKSDQLLLELEQGADFAQLARQYSVDPFTANDGGDMGKIAVDDPFYDKKLLARTDGMQPGQITGPIEIDQGHAIVQLLGKEVTESLSLEKQREEAHKQLALMAAMSQQQVEDELLKKYDALITK</sequence>
<keyword evidence="5 6" id="KW-0413">Isomerase</keyword>
<comment type="caution">
    <text evidence="9">The sequence shown here is derived from an EMBL/GenBank/DDBJ whole genome shotgun (WGS) entry which is preliminary data.</text>
</comment>
<evidence type="ECO:0000259" key="8">
    <source>
        <dbReference type="PROSITE" id="PS50198"/>
    </source>
</evidence>
<dbReference type="EMBL" id="JBHUHO010000019">
    <property type="protein sequence ID" value="MFD2115447.1"/>
    <property type="molecule type" value="Genomic_DNA"/>
</dbReference>
<dbReference type="RefSeq" id="WP_377770618.1">
    <property type="nucleotide sequence ID" value="NZ_JBHUHO010000019.1"/>
</dbReference>
<evidence type="ECO:0000256" key="1">
    <source>
        <dbReference type="ARBA" id="ARBA00000971"/>
    </source>
</evidence>
<dbReference type="SUPFAM" id="SSF54534">
    <property type="entry name" value="FKBP-like"/>
    <property type="match status" value="1"/>
</dbReference>
<keyword evidence="10" id="KW-1185">Reference proteome</keyword>
<name>A0ABW4YIB0_9BACL</name>
<keyword evidence="7" id="KW-0472">Membrane</keyword>
<dbReference type="Gene3D" id="3.10.50.40">
    <property type="match status" value="1"/>
</dbReference>